<dbReference type="PANTHER" id="PTHR45672">
    <property type="entry name" value="PROTEIN DISULFIDE-ISOMERASE C17H9.14C-RELATED"/>
    <property type="match status" value="1"/>
</dbReference>
<dbReference type="InterPro" id="IPR013766">
    <property type="entry name" value="Thioredoxin_domain"/>
</dbReference>
<evidence type="ECO:0000259" key="11">
    <source>
        <dbReference type="PROSITE" id="PS51352"/>
    </source>
</evidence>
<dbReference type="InterPro" id="IPR051063">
    <property type="entry name" value="PDI"/>
</dbReference>
<keyword evidence="6" id="KW-1015">Disulfide bond</keyword>
<sequence>MLSLLVVLGAFASAVASDVAILTNDNFTSYVDGSKNVFVKFYAPWCGHCKRMAPAWEEVAATFKDEDDVVIAKVDSTVERELSDKYEVRGYPTLKFFPKGKTESEPYDGGREADPMVEFVNQKAGTFRKKGGDLKEEAGKITALEPLIKEYAQCAKGKKECFDGAMKKVDDEIAKQKPSMEKVAKFYKKMLDKMGTDPKEGLKEWKKELERLTKIGAGSMAADKKTWVTQRKNVLTYMVSIADTEGDKDEL</sequence>
<dbReference type="Pfam" id="PF07749">
    <property type="entry name" value="ERp29"/>
    <property type="match status" value="1"/>
</dbReference>
<proteinExistence type="inferred from homology"/>
<evidence type="ECO:0000256" key="8">
    <source>
        <dbReference type="ARBA" id="ARBA00023284"/>
    </source>
</evidence>
<dbReference type="InterPro" id="IPR036356">
    <property type="entry name" value="ERp29_C_sf"/>
</dbReference>
<evidence type="ECO:0000256" key="5">
    <source>
        <dbReference type="ARBA" id="ARBA00022737"/>
    </source>
</evidence>
<reference evidence="12 13" key="1">
    <citation type="submission" date="2014-11" db="EMBL/GenBank/DDBJ databases">
        <authorList>
            <person name="Zhu J."/>
            <person name="Qi W."/>
            <person name="Song R."/>
        </authorList>
    </citation>
    <scope>NUCLEOTIDE SEQUENCE [LARGE SCALE GENOMIC DNA]</scope>
</reference>
<feature type="chain" id="PRO_5005187614" description="protein disulfide-isomerase" evidence="10">
    <location>
        <begin position="17"/>
        <end position="251"/>
    </location>
</feature>
<keyword evidence="13" id="KW-1185">Reference proteome</keyword>
<dbReference type="OMA" id="FINEHAG"/>
<dbReference type="Pfam" id="PF00085">
    <property type="entry name" value="Thioredoxin"/>
    <property type="match status" value="1"/>
</dbReference>
<evidence type="ECO:0000256" key="1">
    <source>
        <dbReference type="ARBA" id="ARBA00001182"/>
    </source>
</evidence>
<dbReference type="GO" id="GO:0005783">
    <property type="term" value="C:endoplasmic reticulum"/>
    <property type="evidence" value="ECO:0007669"/>
    <property type="project" value="InterPro"/>
</dbReference>
<dbReference type="InterPro" id="IPR036249">
    <property type="entry name" value="Thioredoxin-like_sf"/>
</dbReference>
<dbReference type="GO" id="GO:0006457">
    <property type="term" value="P:protein folding"/>
    <property type="evidence" value="ECO:0007669"/>
    <property type="project" value="TreeGrafter"/>
</dbReference>
<name>A0A0G4EDW7_VITBC</name>
<dbReference type="NCBIfam" id="TIGR01126">
    <property type="entry name" value="pdi_dom"/>
    <property type="match status" value="1"/>
</dbReference>
<evidence type="ECO:0000256" key="7">
    <source>
        <dbReference type="ARBA" id="ARBA00023235"/>
    </source>
</evidence>
<dbReference type="STRING" id="1169540.A0A0G4EDW7"/>
<keyword evidence="7" id="KW-0413">Isomerase</keyword>
<dbReference type="FunFam" id="3.40.30.10:FF:000032">
    <property type="entry name" value="Protein disulfide-isomerase A6 homolog"/>
    <property type="match status" value="1"/>
</dbReference>
<keyword evidence="8" id="KW-0676">Redox-active center</keyword>
<dbReference type="InterPro" id="IPR005788">
    <property type="entry name" value="PDI_thioredoxin-like_dom"/>
</dbReference>
<dbReference type="Proteomes" id="UP000041254">
    <property type="component" value="Unassembled WGS sequence"/>
</dbReference>
<keyword evidence="4 10" id="KW-0732">Signal</keyword>
<dbReference type="PhylomeDB" id="A0A0G4EDW7"/>
<dbReference type="OrthoDB" id="72053at2759"/>
<comment type="catalytic activity">
    <reaction evidence="1">
        <text>Catalyzes the rearrangement of -S-S- bonds in proteins.</text>
        <dbReference type="EC" id="5.3.4.1"/>
    </reaction>
</comment>
<dbReference type="EC" id="5.3.4.1" evidence="3"/>
<evidence type="ECO:0000313" key="12">
    <source>
        <dbReference type="EMBL" id="CEL93939.1"/>
    </source>
</evidence>
<feature type="signal peptide" evidence="10">
    <location>
        <begin position="1"/>
        <end position="16"/>
    </location>
</feature>
<organism evidence="12 13">
    <name type="scientific">Vitrella brassicaformis (strain CCMP3155)</name>
    <dbReference type="NCBI Taxonomy" id="1169540"/>
    <lineage>
        <taxon>Eukaryota</taxon>
        <taxon>Sar</taxon>
        <taxon>Alveolata</taxon>
        <taxon>Colpodellida</taxon>
        <taxon>Vitrellaceae</taxon>
        <taxon>Vitrella</taxon>
    </lineage>
</organism>
<dbReference type="VEuPathDB" id="CryptoDB:Vbra_20284"/>
<evidence type="ECO:0000313" key="13">
    <source>
        <dbReference type="Proteomes" id="UP000041254"/>
    </source>
</evidence>
<dbReference type="InParanoid" id="A0A0G4EDW7"/>
<evidence type="ECO:0000256" key="3">
    <source>
        <dbReference type="ARBA" id="ARBA00012723"/>
    </source>
</evidence>
<dbReference type="SUPFAM" id="SSF47933">
    <property type="entry name" value="ERP29 C domain-like"/>
    <property type="match status" value="1"/>
</dbReference>
<dbReference type="PROSITE" id="PS51352">
    <property type="entry name" value="THIOREDOXIN_2"/>
    <property type="match status" value="1"/>
</dbReference>
<dbReference type="InterPro" id="IPR011679">
    <property type="entry name" value="ERp29_C"/>
</dbReference>
<evidence type="ECO:0000256" key="6">
    <source>
        <dbReference type="ARBA" id="ARBA00023157"/>
    </source>
</evidence>
<accession>A0A0G4EDW7</accession>
<dbReference type="PANTHER" id="PTHR45672:SF11">
    <property type="entry name" value="PROTEIN DISULFIDE-ISOMERASE C17H9.14C"/>
    <property type="match status" value="1"/>
</dbReference>
<dbReference type="InterPro" id="IPR017937">
    <property type="entry name" value="Thioredoxin_CS"/>
</dbReference>
<evidence type="ECO:0000256" key="9">
    <source>
        <dbReference type="RuleBase" id="RU004208"/>
    </source>
</evidence>
<dbReference type="AlphaFoldDB" id="A0A0G4EDW7"/>
<gene>
    <name evidence="12" type="ORF">Vbra_20284</name>
</gene>
<dbReference type="CDD" id="cd02998">
    <property type="entry name" value="PDI_a_ERp38"/>
    <property type="match status" value="1"/>
</dbReference>
<keyword evidence="5" id="KW-0677">Repeat</keyword>
<dbReference type="EMBL" id="CDMY01000200">
    <property type="protein sequence ID" value="CEL93939.1"/>
    <property type="molecule type" value="Genomic_DNA"/>
</dbReference>
<comment type="similarity">
    <text evidence="2 9">Belongs to the protein disulfide isomerase family.</text>
</comment>
<protein>
    <recommendedName>
        <fullName evidence="3">protein disulfide-isomerase</fullName>
        <ecNumber evidence="3">5.3.4.1</ecNumber>
    </recommendedName>
</protein>
<dbReference type="PROSITE" id="PS00194">
    <property type="entry name" value="THIOREDOXIN_1"/>
    <property type="match status" value="1"/>
</dbReference>
<dbReference type="Gene3D" id="1.20.1150.12">
    <property type="entry name" value="Endoplasmic reticulum resident protein 29, C-terminal domain"/>
    <property type="match status" value="1"/>
</dbReference>
<dbReference type="SUPFAM" id="SSF52833">
    <property type="entry name" value="Thioredoxin-like"/>
    <property type="match status" value="1"/>
</dbReference>
<evidence type="ECO:0000256" key="4">
    <source>
        <dbReference type="ARBA" id="ARBA00022729"/>
    </source>
</evidence>
<feature type="domain" description="Thioredoxin" evidence="11">
    <location>
        <begin position="6"/>
        <end position="125"/>
    </location>
</feature>
<dbReference type="PRINTS" id="PR00421">
    <property type="entry name" value="THIOREDOXIN"/>
</dbReference>
<evidence type="ECO:0000256" key="10">
    <source>
        <dbReference type="SAM" id="SignalP"/>
    </source>
</evidence>
<evidence type="ECO:0000256" key="2">
    <source>
        <dbReference type="ARBA" id="ARBA00006347"/>
    </source>
</evidence>
<dbReference type="Gene3D" id="3.40.30.10">
    <property type="entry name" value="Glutaredoxin"/>
    <property type="match status" value="1"/>
</dbReference>
<dbReference type="GO" id="GO:0003756">
    <property type="term" value="F:protein disulfide isomerase activity"/>
    <property type="evidence" value="ECO:0007669"/>
    <property type="project" value="UniProtKB-EC"/>
</dbReference>